<evidence type="ECO:0008006" key="3">
    <source>
        <dbReference type="Google" id="ProtNLM"/>
    </source>
</evidence>
<dbReference type="EMBL" id="SMMG02000002">
    <property type="protein sequence ID" value="KAA3485557.1"/>
    <property type="molecule type" value="Genomic_DNA"/>
</dbReference>
<dbReference type="PANTHER" id="PTHR11439">
    <property type="entry name" value="GAG-POL-RELATED RETROTRANSPOSON"/>
    <property type="match status" value="1"/>
</dbReference>
<keyword evidence="2" id="KW-1185">Reference proteome</keyword>
<dbReference type="OrthoDB" id="413361at2759"/>
<accession>A0A5B6WXY7</accession>
<evidence type="ECO:0000313" key="2">
    <source>
        <dbReference type="Proteomes" id="UP000325315"/>
    </source>
</evidence>
<sequence>MDRAKSSPFVTIHVPIVRSIASCPVATVESSTPVPYSSSHYRSVPSTSTLGGLMAEIGAACEKLQSLSSPVVGSPSTSSVVSASPPIRLENTHTMITRSKAEIFKPKALFVEASDYEPCLVEEVLADPEWRPAVQVKFNALIANFTWDLVPLPYGRKVGRKGVLAGYVQSGPTCIEVTRSSNGSLHLCQRKYIRDLLDRSSLTNAKSVYTAMVSLSTLSKDKGDRLNNPTEYRNLASAFQYVVLTWPDIAYAMNQATSCFSFKAEAEYHSLAATANDVTRLVSLLIESQIPSTDPHAVWCDNSSAVVIAANLVLHSKFKHVEFDFFFAREKVAACSLVVGEVPACDQVADIFTKPLSISMFTRF</sequence>
<evidence type="ECO:0000313" key="1">
    <source>
        <dbReference type="EMBL" id="KAA3485557.1"/>
    </source>
</evidence>
<protein>
    <recommendedName>
        <fullName evidence="3">Retrovirus-related Pol polyprotein from transposon TNT 1-94</fullName>
    </recommendedName>
</protein>
<dbReference type="AlphaFoldDB" id="A0A5B6WXY7"/>
<gene>
    <name evidence="1" type="ORF">EPI10_007521</name>
</gene>
<dbReference type="Proteomes" id="UP000325315">
    <property type="component" value="Unassembled WGS sequence"/>
</dbReference>
<dbReference type="CDD" id="cd09272">
    <property type="entry name" value="RNase_HI_RT_Ty1"/>
    <property type="match status" value="1"/>
</dbReference>
<name>A0A5B6WXY7_9ROSI</name>
<reference evidence="2" key="1">
    <citation type="journal article" date="2019" name="Plant Biotechnol. J.">
        <title>Genome sequencing of the Australian wild diploid species Gossypium australe highlights disease resistance and delayed gland morphogenesis.</title>
        <authorList>
            <person name="Cai Y."/>
            <person name="Cai X."/>
            <person name="Wang Q."/>
            <person name="Wang P."/>
            <person name="Zhang Y."/>
            <person name="Cai C."/>
            <person name="Xu Y."/>
            <person name="Wang K."/>
            <person name="Zhou Z."/>
            <person name="Wang C."/>
            <person name="Geng S."/>
            <person name="Li B."/>
            <person name="Dong Q."/>
            <person name="Hou Y."/>
            <person name="Wang H."/>
            <person name="Ai P."/>
            <person name="Liu Z."/>
            <person name="Yi F."/>
            <person name="Sun M."/>
            <person name="An G."/>
            <person name="Cheng J."/>
            <person name="Zhang Y."/>
            <person name="Shi Q."/>
            <person name="Xie Y."/>
            <person name="Shi X."/>
            <person name="Chang Y."/>
            <person name="Huang F."/>
            <person name="Chen Y."/>
            <person name="Hong S."/>
            <person name="Mi L."/>
            <person name="Sun Q."/>
            <person name="Zhang L."/>
            <person name="Zhou B."/>
            <person name="Peng R."/>
            <person name="Zhang X."/>
            <person name="Liu F."/>
        </authorList>
    </citation>
    <scope>NUCLEOTIDE SEQUENCE [LARGE SCALE GENOMIC DNA]</scope>
    <source>
        <strain evidence="2">cv. PA1801</strain>
    </source>
</reference>
<organism evidence="1 2">
    <name type="scientific">Gossypium australe</name>
    <dbReference type="NCBI Taxonomy" id="47621"/>
    <lineage>
        <taxon>Eukaryota</taxon>
        <taxon>Viridiplantae</taxon>
        <taxon>Streptophyta</taxon>
        <taxon>Embryophyta</taxon>
        <taxon>Tracheophyta</taxon>
        <taxon>Spermatophyta</taxon>
        <taxon>Magnoliopsida</taxon>
        <taxon>eudicotyledons</taxon>
        <taxon>Gunneridae</taxon>
        <taxon>Pentapetalae</taxon>
        <taxon>rosids</taxon>
        <taxon>malvids</taxon>
        <taxon>Malvales</taxon>
        <taxon>Malvaceae</taxon>
        <taxon>Malvoideae</taxon>
        <taxon>Gossypium</taxon>
    </lineage>
</organism>
<comment type="caution">
    <text evidence="1">The sequence shown here is derived from an EMBL/GenBank/DDBJ whole genome shotgun (WGS) entry which is preliminary data.</text>
</comment>
<dbReference type="PANTHER" id="PTHR11439:SF467">
    <property type="entry name" value="INTEGRASE CATALYTIC DOMAIN-CONTAINING PROTEIN"/>
    <property type="match status" value="1"/>
</dbReference>
<proteinExistence type="predicted"/>